<organism evidence="1 2">
    <name type="scientific">Anaeromicrobium sediminis</name>
    <dbReference type="NCBI Taxonomy" id="1478221"/>
    <lineage>
        <taxon>Bacteria</taxon>
        <taxon>Bacillati</taxon>
        <taxon>Bacillota</taxon>
        <taxon>Clostridia</taxon>
        <taxon>Peptostreptococcales</taxon>
        <taxon>Thermotaleaceae</taxon>
        <taxon>Anaeromicrobium</taxon>
    </lineage>
</organism>
<protein>
    <submittedName>
        <fullName evidence="1">Uncharacterized protein</fullName>
    </submittedName>
</protein>
<dbReference type="AlphaFoldDB" id="A0A267MQH0"/>
<dbReference type="Proteomes" id="UP000216024">
    <property type="component" value="Unassembled WGS sequence"/>
</dbReference>
<keyword evidence="2" id="KW-1185">Reference proteome</keyword>
<reference evidence="1 2" key="1">
    <citation type="submission" date="2017-06" db="EMBL/GenBank/DDBJ databases">
        <title>Draft genome sequence of anaerobic fermentative bacterium Anaeromicrobium sediminis DY2726D isolated from West Pacific Ocean sediments.</title>
        <authorList>
            <person name="Zeng X."/>
        </authorList>
    </citation>
    <scope>NUCLEOTIDE SEQUENCE [LARGE SCALE GENOMIC DNA]</scope>
    <source>
        <strain evidence="1 2">DY2726D</strain>
    </source>
</reference>
<dbReference type="RefSeq" id="WP_095130042.1">
    <property type="nucleotide sequence ID" value="NZ_NIBG01000001.1"/>
</dbReference>
<dbReference type="EMBL" id="NIBG01000001">
    <property type="protein sequence ID" value="PAB61023.1"/>
    <property type="molecule type" value="Genomic_DNA"/>
</dbReference>
<gene>
    <name evidence="1" type="ORF">CCE28_00915</name>
</gene>
<sequence length="79" mass="9317">MRFNSHALFFFNKEIIRRTIILRIAKFLCGNCGSIIKLKVFHIEQIGEQGCIVCKTSNLLHGWIKKNAIKLFRRLREEI</sequence>
<evidence type="ECO:0000313" key="1">
    <source>
        <dbReference type="EMBL" id="PAB61023.1"/>
    </source>
</evidence>
<proteinExistence type="predicted"/>
<comment type="caution">
    <text evidence="1">The sequence shown here is derived from an EMBL/GenBank/DDBJ whole genome shotgun (WGS) entry which is preliminary data.</text>
</comment>
<evidence type="ECO:0000313" key="2">
    <source>
        <dbReference type="Proteomes" id="UP000216024"/>
    </source>
</evidence>
<name>A0A267MQH0_9FIRM</name>
<accession>A0A267MQH0</accession>